<dbReference type="AlphaFoldDB" id="A0A1L0B5G0"/>
<gene>
    <name evidence="1" type="ORF">HGUI_03260</name>
</gene>
<sequence>MTSISDIQRDIKNSRVCKKSTINHYSILLDYIITDDYDFTDNHDILDVERILFDWYKNYDASEEHKYDSELVQLVNSDQTFFQYKNFLPLDLNHYIFLRTIKFYQLYYNQIEKFEMIFKMILDTYCIDLKAKTTLLSGLVQPFIEYSKLNRNTEASLNIFEFIEPENVDSIIFRMLKLILHYSENEYDIKNSSQNIFDKVLYPFFSYIVLYHEKYLSNIHKTIMEFLQSNVKFINFSFLDKISSLIIENTPAVPNDKLISFVTENMDVIPFTLYEINEFYNSIKDDSLEFKFFNKHFMLETFKKDYLPILNILKTKNITLVHRFLRKGSVQMDNFNQLLIDNPTFVKKNQHLILEKFNRIPEKYVLKKLINMHGSEEADTYLFSKDLVDEKFWDNFNQANTCSKTNKYLNICYDVAMQLSEYHVELINILHMFPVHFKPNNVYNITLEELTSILIVECKMNVIECFNLIKKLLEVLLSISKKSLNHLKYSDEEILVMCQSTYINEIDDLDSIEYLESSIFDFINLLSEFEELKYMFYDTKKYDTLWLRVVHFVKEKKDDNIFFKVLLMIPKDFEKGYSTSLDYINRLLT</sequence>
<evidence type="ECO:0000313" key="2">
    <source>
        <dbReference type="Proteomes" id="UP000183365"/>
    </source>
</evidence>
<reference evidence="2" key="1">
    <citation type="submission" date="2016-11" db="EMBL/GenBank/DDBJ databases">
        <authorList>
            <person name="Guldener U."/>
        </authorList>
    </citation>
    <scope>NUCLEOTIDE SEQUENCE [LARGE SCALE GENOMIC DNA]</scope>
</reference>
<accession>A0A1L0B5G0</accession>
<proteinExistence type="predicted"/>
<keyword evidence="2" id="KW-1185">Reference proteome</keyword>
<evidence type="ECO:0000313" key="1">
    <source>
        <dbReference type="EMBL" id="SGZ41060.1"/>
    </source>
</evidence>
<name>A0A1L0B5G0_9ASCO</name>
<dbReference type="EMBL" id="FQNF01000076">
    <property type="protein sequence ID" value="SGZ41060.1"/>
    <property type="molecule type" value="Genomic_DNA"/>
</dbReference>
<dbReference type="VEuPathDB" id="FungiDB:HGUI_03260"/>
<protein>
    <submittedName>
        <fullName evidence="1">Uncharacterized protein</fullName>
    </submittedName>
</protein>
<dbReference type="OrthoDB" id="3972043at2759"/>
<organism evidence="1 2">
    <name type="scientific">Hanseniaspora guilliermondii</name>
    <dbReference type="NCBI Taxonomy" id="56406"/>
    <lineage>
        <taxon>Eukaryota</taxon>
        <taxon>Fungi</taxon>
        <taxon>Dikarya</taxon>
        <taxon>Ascomycota</taxon>
        <taxon>Saccharomycotina</taxon>
        <taxon>Saccharomycetes</taxon>
        <taxon>Saccharomycodales</taxon>
        <taxon>Saccharomycodaceae</taxon>
        <taxon>Hanseniaspora</taxon>
    </lineage>
</organism>
<dbReference type="Proteomes" id="UP000183365">
    <property type="component" value="Unassembled WGS sequence"/>
</dbReference>